<reference evidence="1" key="1">
    <citation type="journal article" date="2015" name="Nature">
        <title>Complex archaea that bridge the gap between prokaryotes and eukaryotes.</title>
        <authorList>
            <person name="Spang A."/>
            <person name="Saw J.H."/>
            <person name="Jorgensen S.L."/>
            <person name="Zaremba-Niedzwiedzka K."/>
            <person name="Martijn J."/>
            <person name="Lind A.E."/>
            <person name="van Eijk R."/>
            <person name="Schleper C."/>
            <person name="Guy L."/>
            <person name="Ettema T.J."/>
        </authorList>
    </citation>
    <scope>NUCLEOTIDE SEQUENCE</scope>
</reference>
<comment type="caution">
    <text evidence="1">The sequence shown here is derived from an EMBL/GenBank/DDBJ whole genome shotgun (WGS) entry which is preliminary data.</text>
</comment>
<accession>A0A0F9XTZ5</accession>
<protein>
    <submittedName>
        <fullName evidence="1">Uncharacterized protein</fullName>
    </submittedName>
</protein>
<sequence length="76" mass="8590">MKKYELQDNMGLHIKTNDFKEIIETITFHGVIHVSGFPAYACGTANSYSCEHGVGTAYELFCNDTTWEKLKELGNQ</sequence>
<organism evidence="1">
    <name type="scientific">marine sediment metagenome</name>
    <dbReference type="NCBI Taxonomy" id="412755"/>
    <lineage>
        <taxon>unclassified sequences</taxon>
        <taxon>metagenomes</taxon>
        <taxon>ecological metagenomes</taxon>
    </lineage>
</organism>
<dbReference type="EMBL" id="LAZR01000069">
    <property type="protein sequence ID" value="KKN95763.1"/>
    <property type="molecule type" value="Genomic_DNA"/>
</dbReference>
<evidence type="ECO:0000313" key="1">
    <source>
        <dbReference type="EMBL" id="KKN95763.1"/>
    </source>
</evidence>
<proteinExistence type="predicted"/>
<name>A0A0F9XTZ5_9ZZZZ</name>
<gene>
    <name evidence="1" type="ORF">LCGC14_0176320</name>
</gene>
<dbReference type="AlphaFoldDB" id="A0A0F9XTZ5"/>